<protein>
    <recommendedName>
        <fullName evidence="14">SP140 nuclear body protein like</fullName>
    </recommendedName>
</protein>
<dbReference type="InterPro" id="IPR019786">
    <property type="entry name" value="Zinc_finger_PHD-type_CS"/>
</dbReference>
<evidence type="ECO:0000256" key="4">
    <source>
        <dbReference type="ARBA" id="ARBA00022833"/>
    </source>
</evidence>
<reference evidence="12 13" key="1">
    <citation type="journal article" date="2020" name="Nature">
        <title>Six reference-quality genomes reveal evolution of bat adaptations.</title>
        <authorList>
            <person name="Jebb D."/>
            <person name="Huang Z."/>
            <person name="Pippel M."/>
            <person name="Hughes G.M."/>
            <person name="Lavrichenko K."/>
            <person name="Devanna P."/>
            <person name="Winkler S."/>
            <person name="Jermiin L.S."/>
            <person name="Skirmuntt E.C."/>
            <person name="Katzourakis A."/>
            <person name="Burkitt-Gray L."/>
            <person name="Ray D.A."/>
            <person name="Sullivan K.A.M."/>
            <person name="Roscito J.G."/>
            <person name="Kirilenko B.M."/>
            <person name="Davalos L.M."/>
            <person name="Corthals A.P."/>
            <person name="Power M.L."/>
            <person name="Jones G."/>
            <person name="Ransome R.D."/>
            <person name="Dechmann D.K.N."/>
            <person name="Locatelli A.G."/>
            <person name="Puechmaille S.J."/>
            <person name="Fedrigo O."/>
            <person name="Jarvis E.D."/>
            <person name="Hiller M."/>
            <person name="Vernes S.C."/>
            <person name="Myers E.W."/>
            <person name="Teeling E.C."/>
        </authorList>
    </citation>
    <scope>NUCLEOTIDE SEQUENCE [LARGE SCALE GENOMIC DNA]</scope>
    <source>
        <strain evidence="12">MMolMol1</strain>
        <tissue evidence="12">Muscle</tissue>
    </source>
</reference>
<feature type="domain" description="SAND" evidence="10">
    <location>
        <begin position="194"/>
        <end position="275"/>
    </location>
</feature>
<feature type="domain" description="PHD-type" evidence="9">
    <location>
        <begin position="289"/>
        <end position="335"/>
    </location>
</feature>
<dbReference type="GO" id="GO:0003677">
    <property type="term" value="F:DNA binding"/>
    <property type="evidence" value="ECO:0007669"/>
    <property type="project" value="UniProtKB-KW"/>
</dbReference>
<dbReference type="Pfam" id="PF03172">
    <property type="entry name" value="HSR"/>
    <property type="match status" value="1"/>
</dbReference>
<dbReference type="Pfam" id="PF01342">
    <property type="entry name" value="SAND"/>
    <property type="match status" value="1"/>
</dbReference>
<keyword evidence="4" id="KW-0862">Zinc</keyword>
<evidence type="ECO:0000256" key="7">
    <source>
        <dbReference type="PROSITE-ProRule" id="PRU00146"/>
    </source>
</evidence>
<feature type="domain" description="HSR" evidence="11">
    <location>
        <begin position="4"/>
        <end position="119"/>
    </location>
</feature>
<dbReference type="PROSITE" id="PS50016">
    <property type="entry name" value="ZF_PHD_2"/>
    <property type="match status" value="1"/>
</dbReference>
<keyword evidence="13" id="KW-1185">Reference proteome</keyword>
<keyword evidence="3 7" id="KW-0863">Zinc-finger</keyword>
<evidence type="ECO:0000259" key="11">
    <source>
        <dbReference type="PROSITE" id="PS51414"/>
    </source>
</evidence>
<dbReference type="SUPFAM" id="SSF57903">
    <property type="entry name" value="FYVE/PHD zinc finger"/>
    <property type="match status" value="1"/>
</dbReference>
<evidence type="ECO:0000259" key="9">
    <source>
        <dbReference type="PROSITE" id="PS50016"/>
    </source>
</evidence>
<evidence type="ECO:0000313" key="13">
    <source>
        <dbReference type="Proteomes" id="UP000550707"/>
    </source>
</evidence>
<keyword evidence="2" id="KW-0479">Metal-binding</keyword>
<dbReference type="GO" id="GO:0008270">
    <property type="term" value="F:zinc ion binding"/>
    <property type="evidence" value="ECO:0007669"/>
    <property type="project" value="UniProtKB-KW"/>
</dbReference>
<dbReference type="GO" id="GO:0005634">
    <property type="term" value="C:nucleus"/>
    <property type="evidence" value="ECO:0007669"/>
    <property type="project" value="InterPro"/>
</dbReference>
<keyword evidence="6" id="KW-0238">DNA-binding</keyword>
<dbReference type="InterPro" id="IPR004865">
    <property type="entry name" value="HSR_dom"/>
</dbReference>
<dbReference type="InterPro" id="IPR019787">
    <property type="entry name" value="Znf_PHD-finger"/>
</dbReference>
<dbReference type="PROSITE" id="PS51414">
    <property type="entry name" value="HSR"/>
    <property type="match status" value="1"/>
</dbReference>
<dbReference type="Gene3D" id="1.20.920.10">
    <property type="entry name" value="Bromodomain-like"/>
    <property type="match status" value="1"/>
</dbReference>
<evidence type="ECO:0000256" key="2">
    <source>
        <dbReference type="ARBA" id="ARBA00022723"/>
    </source>
</evidence>
<dbReference type="AlphaFoldDB" id="A0A7J8FU34"/>
<comment type="caution">
    <text evidence="12">The sequence shown here is derived from an EMBL/GenBank/DDBJ whole genome shotgun (WGS) entry which is preliminary data.</text>
</comment>
<dbReference type="PANTHER" id="PTHR46386:SF13">
    <property type="entry name" value="RIKEN CDNA A630001G21 GENE"/>
    <property type="match status" value="1"/>
</dbReference>
<accession>A0A7J8FU34</accession>
<evidence type="ECO:0008006" key="14">
    <source>
        <dbReference type="Google" id="ProtNLM"/>
    </source>
</evidence>
<dbReference type="InterPro" id="IPR043563">
    <property type="entry name" value="Sp110/Sp140/Sp140L-like"/>
</dbReference>
<organism evidence="12 13">
    <name type="scientific">Molossus molossus</name>
    <name type="common">Pallas' mastiff bat</name>
    <name type="synonym">Vespertilio molossus</name>
    <dbReference type="NCBI Taxonomy" id="27622"/>
    <lineage>
        <taxon>Eukaryota</taxon>
        <taxon>Metazoa</taxon>
        <taxon>Chordata</taxon>
        <taxon>Craniata</taxon>
        <taxon>Vertebrata</taxon>
        <taxon>Euteleostomi</taxon>
        <taxon>Mammalia</taxon>
        <taxon>Eutheria</taxon>
        <taxon>Laurasiatheria</taxon>
        <taxon>Chiroptera</taxon>
        <taxon>Yangochiroptera</taxon>
        <taxon>Molossidae</taxon>
        <taxon>Molossus</taxon>
    </lineage>
</organism>
<evidence type="ECO:0000313" key="12">
    <source>
        <dbReference type="EMBL" id="KAF6451166.1"/>
    </source>
</evidence>
<evidence type="ECO:0000256" key="8">
    <source>
        <dbReference type="SAM" id="MobiDB-lite"/>
    </source>
</evidence>
<dbReference type="EMBL" id="JACASF010000011">
    <property type="protein sequence ID" value="KAF6451166.1"/>
    <property type="molecule type" value="Genomic_DNA"/>
</dbReference>
<keyword evidence="1" id="KW-0597">Phosphoprotein</keyword>
<name>A0A7J8FU34_MOLMO</name>
<dbReference type="SMART" id="SM00249">
    <property type="entry name" value="PHD"/>
    <property type="match status" value="1"/>
</dbReference>
<dbReference type="PROSITE" id="PS01359">
    <property type="entry name" value="ZF_PHD_1"/>
    <property type="match status" value="1"/>
</dbReference>
<keyword evidence="5" id="KW-0103">Bromodomain</keyword>
<dbReference type="InterPro" id="IPR010919">
    <property type="entry name" value="SAND-like_dom_sf"/>
</dbReference>
<dbReference type="InParanoid" id="A0A7J8FU34"/>
<dbReference type="InterPro" id="IPR001965">
    <property type="entry name" value="Znf_PHD"/>
</dbReference>
<evidence type="ECO:0000256" key="6">
    <source>
        <dbReference type="ARBA" id="ARBA00023125"/>
    </source>
</evidence>
<dbReference type="PANTHER" id="PTHR46386">
    <property type="entry name" value="NUCLEAR BODY PROTEIN SP140"/>
    <property type="match status" value="1"/>
</dbReference>
<dbReference type="PROSITE" id="PS50864">
    <property type="entry name" value="SAND"/>
    <property type="match status" value="1"/>
</dbReference>
<proteinExistence type="predicted"/>
<dbReference type="SMART" id="SM00258">
    <property type="entry name" value="SAND"/>
    <property type="match status" value="1"/>
</dbReference>
<dbReference type="InterPro" id="IPR036427">
    <property type="entry name" value="Bromodomain-like_sf"/>
</dbReference>
<evidence type="ECO:0000256" key="1">
    <source>
        <dbReference type="ARBA" id="ARBA00022553"/>
    </source>
</evidence>
<dbReference type="Proteomes" id="UP000550707">
    <property type="component" value="Unassembled WGS sequence"/>
</dbReference>
<dbReference type="InterPro" id="IPR013083">
    <property type="entry name" value="Znf_RING/FYVE/PHD"/>
</dbReference>
<dbReference type="Gene3D" id="3.30.40.10">
    <property type="entry name" value="Zinc/RING finger domain, C3HC4 (zinc finger)"/>
    <property type="match status" value="1"/>
</dbReference>
<evidence type="ECO:0000256" key="3">
    <source>
        <dbReference type="ARBA" id="ARBA00022771"/>
    </source>
</evidence>
<dbReference type="InterPro" id="IPR000770">
    <property type="entry name" value="SAND_dom"/>
</dbReference>
<dbReference type="SUPFAM" id="SSF63763">
    <property type="entry name" value="SAND domain-like"/>
    <property type="match status" value="1"/>
</dbReference>
<dbReference type="GO" id="GO:0000981">
    <property type="term" value="F:DNA-binding transcription factor activity, RNA polymerase II-specific"/>
    <property type="evidence" value="ECO:0007669"/>
    <property type="project" value="TreeGrafter"/>
</dbReference>
<dbReference type="OrthoDB" id="1870062at2759"/>
<sequence length="461" mass="52926">MDHGGSDPSTRMSSENKRICDIALSLFKKYKVAISDAINTTFPFLECLRDHGFITNEIYKESEESFKMSDSKQRVIYKVLNEVEKTFDLSFLGTLFSDVIMKKYPGLNRIYKMFTKVIPDLDLHLEKDEKEEEDRPDGLEQVNISEDSTESNDGDKLPKACTSALKRSMGTVDLGNSSALEKTKKKKRTKHSTNKSVNFHDEILPVTCGKSSGMLIKRKLERGVTMKCIRSDDGNWFSLRELEIRGGYENANNWKNSLRCDGIPLKKLIMEGTLPPPPRAAGRGKAENSEKCRICQDEGKLYCCIACLGFFHGNCHLPPVESERNPWRCTFCTIQMGPKSQKYYKESEILGRLMGSEEKLKCDFILLKVYQQLESNVFPNIPHENYFEQASRCLKKLRMLDNIKKNLIEGQYQQVEVFVRDMNHIFQDPRCNDTDLTEDEFKKDFKAVFAIQKPNLNSSLL</sequence>
<dbReference type="SUPFAM" id="SSF47370">
    <property type="entry name" value="Bromodomain"/>
    <property type="match status" value="1"/>
</dbReference>
<gene>
    <name evidence="12" type="ORF">HJG59_017195</name>
</gene>
<dbReference type="CDD" id="cd15626">
    <property type="entry name" value="PHD_SP110_140"/>
    <property type="match status" value="1"/>
</dbReference>
<evidence type="ECO:0000259" key="10">
    <source>
        <dbReference type="PROSITE" id="PS50864"/>
    </source>
</evidence>
<dbReference type="InterPro" id="IPR011011">
    <property type="entry name" value="Znf_FYVE_PHD"/>
</dbReference>
<feature type="region of interest" description="Disordered" evidence="8">
    <location>
        <begin position="127"/>
        <end position="159"/>
    </location>
</feature>
<dbReference type="Gene3D" id="3.10.390.10">
    <property type="entry name" value="SAND domain-like"/>
    <property type="match status" value="1"/>
</dbReference>
<evidence type="ECO:0000256" key="5">
    <source>
        <dbReference type="ARBA" id="ARBA00023117"/>
    </source>
</evidence>